<dbReference type="InterPro" id="IPR050155">
    <property type="entry name" value="HAD-like_hydrolase_sf"/>
</dbReference>
<accession>A0ABX1Y7E6</accession>
<name>A0ABX1Y7E6_9BACL</name>
<dbReference type="NCBIfam" id="TIGR01549">
    <property type="entry name" value="HAD-SF-IA-v1"/>
    <property type="match status" value="1"/>
</dbReference>
<dbReference type="SUPFAM" id="SSF56784">
    <property type="entry name" value="HAD-like"/>
    <property type="match status" value="1"/>
</dbReference>
<sequence>MTELIINNNRFPVKGILFDKDGTLLNFIGLWGSWSESLYRHYSNQIAGNVNQGTIDHISDLWGTVHDSTGKITDYSRNGPLAMGSIGDLLAILTWQGYRLGLPWSESMRFARESKRLADEEMEHVRPAYPLPGAIDFIKQCCEQGLSLGIVTADETLDAVKHLEWMGIRQFFKVIIGNDLVEQGKPFPEMVDRACLELGLLPHQVALIGDTNSDMQMGNSAGVAVTIGHMSEGNPVLKEQWLKDANVVISTYSELRLEASIDEG</sequence>
<dbReference type="PANTHER" id="PTHR43434:SF1">
    <property type="entry name" value="PHOSPHOGLYCOLATE PHOSPHATASE"/>
    <property type="match status" value="1"/>
</dbReference>
<keyword evidence="1" id="KW-0378">Hydrolase</keyword>
<reference evidence="1 2" key="1">
    <citation type="submission" date="2019-10" db="EMBL/GenBank/DDBJ databases">
        <title>Description of Paenibacillus terrestris sp. nov.</title>
        <authorList>
            <person name="Carlier A."/>
            <person name="Qi S."/>
        </authorList>
    </citation>
    <scope>NUCLEOTIDE SEQUENCE [LARGE SCALE GENOMIC DNA]</scope>
    <source>
        <strain evidence="1 2">LMG 31458</strain>
    </source>
</reference>
<dbReference type="Gene3D" id="3.40.50.1000">
    <property type="entry name" value="HAD superfamily/HAD-like"/>
    <property type="match status" value="1"/>
</dbReference>
<proteinExistence type="predicted"/>
<dbReference type="RefSeq" id="WP_171649265.1">
    <property type="nucleotide sequence ID" value="NZ_WHOA01000246.1"/>
</dbReference>
<dbReference type="InterPro" id="IPR023214">
    <property type="entry name" value="HAD_sf"/>
</dbReference>
<dbReference type="Pfam" id="PF00702">
    <property type="entry name" value="Hydrolase"/>
    <property type="match status" value="1"/>
</dbReference>
<evidence type="ECO:0000313" key="2">
    <source>
        <dbReference type="Proteomes" id="UP000616779"/>
    </source>
</evidence>
<dbReference type="SFLD" id="SFLDG01129">
    <property type="entry name" value="C1.5:_HAD__Beta-PGM__Phosphata"/>
    <property type="match status" value="1"/>
</dbReference>
<evidence type="ECO:0000313" key="1">
    <source>
        <dbReference type="EMBL" id="NOU76728.1"/>
    </source>
</evidence>
<dbReference type="Proteomes" id="UP000616779">
    <property type="component" value="Unassembled WGS sequence"/>
</dbReference>
<dbReference type="InterPro" id="IPR036412">
    <property type="entry name" value="HAD-like_sf"/>
</dbReference>
<gene>
    <name evidence="1" type="ORF">GC098_36130</name>
</gene>
<dbReference type="SFLD" id="SFLDS00003">
    <property type="entry name" value="Haloacid_Dehalogenase"/>
    <property type="match status" value="1"/>
</dbReference>
<organism evidence="1 2">
    <name type="scientific">Paenibacillus phytorum</name>
    <dbReference type="NCBI Taxonomy" id="2654977"/>
    <lineage>
        <taxon>Bacteria</taxon>
        <taxon>Bacillati</taxon>
        <taxon>Bacillota</taxon>
        <taxon>Bacilli</taxon>
        <taxon>Bacillales</taxon>
        <taxon>Paenibacillaceae</taxon>
        <taxon>Paenibacillus</taxon>
    </lineage>
</organism>
<dbReference type="EMBL" id="WHOA01000246">
    <property type="protein sequence ID" value="NOU76728.1"/>
    <property type="molecule type" value="Genomic_DNA"/>
</dbReference>
<dbReference type="Gene3D" id="1.10.150.240">
    <property type="entry name" value="Putative phosphatase, domain 2"/>
    <property type="match status" value="1"/>
</dbReference>
<keyword evidence="2" id="KW-1185">Reference proteome</keyword>
<dbReference type="GO" id="GO:0016787">
    <property type="term" value="F:hydrolase activity"/>
    <property type="evidence" value="ECO:0007669"/>
    <property type="project" value="UniProtKB-KW"/>
</dbReference>
<dbReference type="InterPro" id="IPR006439">
    <property type="entry name" value="HAD-SF_hydro_IA"/>
</dbReference>
<comment type="caution">
    <text evidence="1">The sequence shown here is derived from an EMBL/GenBank/DDBJ whole genome shotgun (WGS) entry which is preliminary data.</text>
</comment>
<protein>
    <submittedName>
        <fullName evidence="1">HAD-IA family hydrolase</fullName>
    </submittedName>
</protein>
<dbReference type="InterPro" id="IPR023198">
    <property type="entry name" value="PGP-like_dom2"/>
</dbReference>
<dbReference type="PANTHER" id="PTHR43434">
    <property type="entry name" value="PHOSPHOGLYCOLATE PHOSPHATASE"/>
    <property type="match status" value="1"/>
</dbReference>